<accession>A0ABW5YFR3</accession>
<evidence type="ECO:0000313" key="1">
    <source>
        <dbReference type="EMBL" id="MFD2874135.1"/>
    </source>
</evidence>
<sequence length="105" mass="11530">MACIIFLSSFGAMVKPAQPEMADCCKKMAKMVCREKPTRQKNNHDDCGQPGCAVMLSCSICGFVVCDILTVGPLQGHLIQKPVAHYITGNLATYQPDNWKPPKRC</sequence>
<dbReference type="EMBL" id="JBHUPD010000003">
    <property type="protein sequence ID" value="MFD2874135.1"/>
    <property type="molecule type" value="Genomic_DNA"/>
</dbReference>
<evidence type="ECO:0000313" key="2">
    <source>
        <dbReference type="Proteomes" id="UP001597557"/>
    </source>
</evidence>
<name>A0ABW5YFR3_9SPHI</name>
<keyword evidence="2" id="KW-1185">Reference proteome</keyword>
<dbReference type="RefSeq" id="WP_377188208.1">
    <property type="nucleotide sequence ID" value="NZ_JBHUPD010000003.1"/>
</dbReference>
<protein>
    <submittedName>
        <fullName evidence="1">Uncharacterized protein</fullName>
    </submittedName>
</protein>
<reference evidence="2" key="1">
    <citation type="journal article" date="2019" name="Int. J. Syst. Evol. Microbiol.">
        <title>The Global Catalogue of Microorganisms (GCM) 10K type strain sequencing project: providing services to taxonomists for standard genome sequencing and annotation.</title>
        <authorList>
            <consortium name="The Broad Institute Genomics Platform"/>
            <consortium name="The Broad Institute Genome Sequencing Center for Infectious Disease"/>
            <person name="Wu L."/>
            <person name="Ma J."/>
        </authorList>
    </citation>
    <scope>NUCLEOTIDE SEQUENCE [LARGE SCALE GENOMIC DNA]</scope>
    <source>
        <strain evidence="2">KCTC 22437</strain>
    </source>
</reference>
<comment type="caution">
    <text evidence="1">The sequence shown here is derived from an EMBL/GenBank/DDBJ whole genome shotgun (WGS) entry which is preliminary data.</text>
</comment>
<proteinExistence type="predicted"/>
<gene>
    <name evidence="1" type="ORF">ACFS5N_16755</name>
</gene>
<organism evidence="1 2">
    <name type="scientific">Mucilaginibacter ximonensis</name>
    <dbReference type="NCBI Taxonomy" id="538021"/>
    <lineage>
        <taxon>Bacteria</taxon>
        <taxon>Pseudomonadati</taxon>
        <taxon>Bacteroidota</taxon>
        <taxon>Sphingobacteriia</taxon>
        <taxon>Sphingobacteriales</taxon>
        <taxon>Sphingobacteriaceae</taxon>
        <taxon>Mucilaginibacter</taxon>
    </lineage>
</organism>
<dbReference type="Proteomes" id="UP001597557">
    <property type="component" value="Unassembled WGS sequence"/>
</dbReference>